<evidence type="ECO:0000256" key="3">
    <source>
        <dbReference type="ARBA" id="ARBA00022475"/>
    </source>
</evidence>
<evidence type="ECO:0000256" key="5">
    <source>
        <dbReference type="ARBA" id="ARBA00022989"/>
    </source>
</evidence>
<feature type="transmembrane region" description="Helical" evidence="7">
    <location>
        <begin position="306"/>
        <end position="325"/>
    </location>
</feature>
<comment type="subcellular location">
    <subcellularLocation>
        <location evidence="1">Cell membrane</location>
        <topology evidence="1">Multi-pass membrane protein</topology>
    </subcellularLocation>
</comment>
<evidence type="ECO:0000313" key="10">
    <source>
        <dbReference type="Proteomes" id="UP000294911"/>
    </source>
</evidence>
<dbReference type="InterPro" id="IPR010290">
    <property type="entry name" value="TM_effector"/>
</dbReference>
<feature type="transmembrane region" description="Helical" evidence="7">
    <location>
        <begin position="45"/>
        <end position="75"/>
    </location>
</feature>
<reference evidence="9 10" key="1">
    <citation type="submission" date="2019-03" db="EMBL/GenBank/DDBJ databases">
        <title>Genomic Encyclopedia of Type Strains, Phase IV (KMG-IV): sequencing the most valuable type-strain genomes for metagenomic binning, comparative biology and taxonomic classification.</title>
        <authorList>
            <person name="Goeker M."/>
        </authorList>
    </citation>
    <scope>NUCLEOTIDE SEQUENCE [LARGE SCALE GENOMIC DNA]</scope>
    <source>
        <strain evidence="9 10">DSM 45765</strain>
    </source>
</reference>
<dbReference type="CDD" id="cd06173">
    <property type="entry name" value="MFS_MefA_like"/>
    <property type="match status" value="1"/>
</dbReference>
<organism evidence="9 10">
    <name type="scientific">Tamaricihabitans halophyticus</name>
    <dbReference type="NCBI Taxonomy" id="1262583"/>
    <lineage>
        <taxon>Bacteria</taxon>
        <taxon>Bacillati</taxon>
        <taxon>Actinomycetota</taxon>
        <taxon>Actinomycetes</taxon>
        <taxon>Pseudonocardiales</taxon>
        <taxon>Pseudonocardiaceae</taxon>
        <taxon>Tamaricihabitans</taxon>
    </lineage>
</organism>
<evidence type="ECO:0000256" key="4">
    <source>
        <dbReference type="ARBA" id="ARBA00022692"/>
    </source>
</evidence>
<keyword evidence="2" id="KW-0813">Transport</keyword>
<dbReference type="PANTHER" id="PTHR23513">
    <property type="entry name" value="INTEGRAL MEMBRANE EFFLUX PROTEIN-RELATED"/>
    <property type="match status" value="1"/>
</dbReference>
<keyword evidence="3" id="KW-1003">Cell membrane</keyword>
<protein>
    <submittedName>
        <fullName evidence="9">Putative MFS family arabinose efflux permease</fullName>
    </submittedName>
</protein>
<feature type="transmembrane region" description="Helical" evidence="7">
    <location>
        <begin position="275"/>
        <end position="294"/>
    </location>
</feature>
<keyword evidence="4 7" id="KW-0812">Transmembrane</keyword>
<evidence type="ECO:0000256" key="7">
    <source>
        <dbReference type="SAM" id="Phobius"/>
    </source>
</evidence>
<feature type="transmembrane region" description="Helical" evidence="7">
    <location>
        <begin position="239"/>
        <end position="255"/>
    </location>
</feature>
<feature type="domain" description="Major facilitator superfamily (MFS) profile" evidence="8">
    <location>
        <begin position="194"/>
        <end position="426"/>
    </location>
</feature>
<keyword evidence="10" id="KW-1185">Reference proteome</keyword>
<comment type="caution">
    <text evidence="9">The sequence shown here is derived from an EMBL/GenBank/DDBJ whole genome shotgun (WGS) entry which is preliminary data.</text>
</comment>
<feature type="transmembrane region" description="Helical" evidence="7">
    <location>
        <begin position="193"/>
        <end position="214"/>
    </location>
</feature>
<dbReference type="Pfam" id="PF05977">
    <property type="entry name" value="MFS_3"/>
    <property type="match status" value="1"/>
</dbReference>
<dbReference type="PROSITE" id="PS50850">
    <property type="entry name" value="MFS"/>
    <property type="match status" value="1"/>
</dbReference>
<feature type="transmembrane region" description="Helical" evidence="7">
    <location>
        <begin position="122"/>
        <end position="143"/>
    </location>
</feature>
<dbReference type="InterPro" id="IPR036259">
    <property type="entry name" value="MFS_trans_sf"/>
</dbReference>
<keyword evidence="5 7" id="KW-1133">Transmembrane helix</keyword>
<dbReference type="RefSeq" id="WP_132879027.1">
    <property type="nucleotide sequence ID" value="NZ_SLXQ01000011.1"/>
</dbReference>
<dbReference type="EMBL" id="SLXQ01000011">
    <property type="protein sequence ID" value="TCP47894.1"/>
    <property type="molecule type" value="Genomic_DNA"/>
</dbReference>
<name>A0A4R2QH43_9PSEU</name>
<evidence type="ECO:0000259" key="8">
    <source>
        <dbReference type="PROSITE" id="PS50850"/>
    </source>
</evidence>
<dbReference type="InterPro" id="IPR020846">
    <property type="entry name" value="MFS_dom"/>
</dbReference>
<dbReference type="AlphaFoldDB" id="A0A4R2QH43"/>
<feature type="transmembrane region" description="Helical" evidence="7">
    <location>
        <begin position="96"/>
        <end position="116"/>
    </location>
</feature>
<dbReference type="Proteomes" id="UP000294911">
    <property type="component" value="Unassembled WGS sequence"/>
</dbReference>
<dbReference type="Gene3D" id="1.20.1250.20">
    <property type="entry name" value="MFS general substrate transporter like domains"/>
    <property type="match status" value="1"/>
</dbReference>
<dbReference type="GO" id="GO:0022857">
    <property type="term" value="F:transmembrane transporter activity"/>
    <property type="evidence" value="ECO:0007669"/>
    <property type="project" value="InterPro"/>
</dbReference>
<keyword evidence="6 7" id="KW-0472">Membrane</keyword>
<gene>
    <name evidence="9" type="ORF">EV191_11199</name>
</gene>
<proteinExistence type="predicted"/>
<sequence length="426" mass="43229">MAAIRTDTVGVETADRPARGMFRLLIDPLFGLFFWGKLLSTTGVWIHNIVAALIAFQLTGSALVVGMVSAAQFLPQLLLTPLSGTMADRGRRERQIIVGRLVGALGSGGLAAWIWLAGGIEGLPGAAPIVASSAVVGLSFVIGGPAMQSIVPALIRKGELAPAMALNGTPMIAARVAGPALGALIAVQLSPAIAFALAAAGNALFAICVSLLTVPQRPRPARGTDFSVRAALRYLRTDRPLILLLVIVGAVGIGAEPSVTLGPAIADSLGAGSGFVGWLTSAFGIGAAVGLLIFTPLRRGLGLARSTNVGLAILAIGLCAVSVGHTQTLTLLAFGVAGIGMTLAFTGSSTLLQARLPESLRGRIMALWLVAFTGLRPVAAGLTGLLADIASIAIAVLATAIVVAVAAMVCRPKLLTVPVPHTAERG</sequence>
<dbReference type="SUPFAM" id="SSF103473">
    <property type="entry name" value="MFS general substrate transporter"/>
    <property type="match status" value="1"/>
</dbReference>
<feature type="transmembrane region" description="Helical" evidence="7">
    <location>
        <begin position="164"/>
        <end position="187"/>
    </location>
</feature>
<evidence type="ECO:0000256" key="2">
    <source>
        <dbReference type="ARBA" id="ARBA00022448"/>
    </source>
</evidence>
<feature type="transmembrane region" description="Helical" evidence="7">
    <location>
        <begin position="331"/>
        <end position="352"/>
    </location>
</feature>
<evidence type="ECO:0000313" key="9">
    <source>
        <dbReference type="EMBL" id="TCP47894.1"/>
    </source>
</evidence>
<dbReference type="PANTHER" id="PTHR23513:SF11">
    <property type="entry name" value="STAPHYLOFERRIN A TRANSPORTER"/>
    <property type="match status" value="1"/>
</dbReference>
<feature type="transmembrane region" description="Helical" evidence="7">
    <location>
        <begin position="389"/>
        <end position="410"/>
    </location>
</feature>
<feature type="transmembrane region" description="Helical" evidence="7">
    <location>
        <begin position="21"/>
        <end position="39"/>
    </location>
</feature>
<dbReference type="OrthoDB" id="4544213at2"/>
<evidence type="ECO:0000256" key="1">
    <source>
        <dbReference type="ARBA" id="ARBA00004651"/>
    </source>
</evidence>
<evidence type="ECO:0000256" key="6">
    <source>
        <dbReference type="ARBA" id="ARBA00023136"/>
    </source>
</evidence>
<feature type="transmembrane region" description="Helical" evidence="7">
    <location>
        <begin position="364"/>
        <end position="383"/>
    </location>
</feature>
<dbReference type="GO" id="GO:0005886">
    <property type="term" value="C:plasma membrane"/>
    <property type="evidence" value="ECO:0007669"/>
    <property type="project" value="UniProtKB-SubCell"/>
</dbReference>
<accession>A0A4R2QH43</accession>